<accession>A0ABV7UII7</accession>
<evidence type="ECO:0000313" key="3">
    <source>
        <dbReference type="Proteomes" id="UP001595704"/>
    </source>
</evidence>
<evidence type="ECO:0000313" key="2">
    <source>
        <dbReference type="EMBL" id="MFC3638317.1"/>
    </source>
</evidence>
<feature type="transmembrane region" description="Helical" evidence="1">
    <location>
        <begin position="110"/>
        <end position="127"/>
    </location>
</feature>
<keyword evidence="1" id="KW-0812">Transmembrane</keyword>
<dbReference type="Proteomes" id="UP001595704">
    <property type="component" value="Unassembled WGS sequence"/>
</dbReference>
<name>A0ABV7UII7_9HYPH</name>
<sequence length="181" mass="19791">MDIHKQALSDVALDTALVALMALFAALGVPGPGIALFFIMAALTTVRASGHRDLYDQPLARIGFKAAAINSSVAGVAWRNYILLRWVQQSAKPTNAVKGIRWAWNGYGRLIGDLSYWAMPFILAFGFTRLHGAYALCLTLVGVHILGVFAQFAQIRAWARNNPDADVPRMQPPANSNSRQR</sequence>
<keyword evidence="1" id="KW-1133">Transmembrane helix</keyword>
<keyword evidence="3" id="KW-1185">Reference proteome</keyword>
<evidence type="ECO:0000256" key="1">
    <source>
        <dbReference type="SAM" id="Phobius"/>
    </source>
</evidence>
<feature type="transmembrane region" description="Helical" evidence="1">
    <location>
        <begin position="16"/>
        <end position="43"/>
    </location>
</feature>
<dbReference type="EMBL" id="JBHRYC010000065">
    <property type="protein sequence ID" value="MFC3638317.1"/>
    <property type="molecule type" value="Genomic_DNA"/>
</dbReference>
<comment type="caution">
    <text evidence="2">The sequence shown here is derived from an EMBL/GenBank/DDBJ whole genome shotgun (WGS) entry which is preliminary data.</text>
</comment>
<gene>
    <name evidence="2" type="ORF">ACFONL_13195</name>
</gene>
<feature type="transmembrane region" description="Helical" evidence="1">
    <location>
        <begin position="133"/>
        <end position="153"/>
    </location>
</feature>
<keyword evidence="1" id="KW-0472">Membrane</keyword>
<dbReference type="RefSeq" id="WP_191320859.1">
    <property type="nucleotide sequence ID" value="NZ_BNCG01000027.1"/>
</dbReference>
<organism evidence="2 3">
    <name type="scientific">Camelimonas fluminis</name>
    <dbReference type="NCBI Taxonomy" id="1576911"/>
    <lineage>
        <taxon>Bacteria</taxon>
        <taxon>Pseudomonadati</taxon>
        <taxon>Pseudomonadota</taxon>
        <taxon>Alphaproteobacteria</taxon>
        <taxon>Hyphomicrobiales</taxon>
        <taxon>Chelatococcaceae</taxon>
        <taxon>Camelimonas</taxon>
    </lineage>
</organism>
<proteinExistence type="predicted"/>
<reference evidence="3" key="1">
    <citation type="journal article" date="2019" name="Int. J. Syst. Evol. Microbiol.">
        <title>The Global Catalogue of Microorganisms (GCM) 10K type strain sequencing project: providing services to taxonomists for standard genome sequencing and annotation.</title>
        <authorList>
            <consortium name="The Broad Institute Genomics Platform"/>
            <consortium name="The Broad Institute Genome Sequencing Center for Infectious Disease"/>
            <person name="Wu L."/>
            <person name="Ma J."/>
        </authorList>
    </citation>
    <scope>NUCLEOTIDE SEQUENCE [LARGE SCALE GENOMIC DNA]</scope>
    <source>
        <strain evidence="3">KCTC 42282</strain>
    </source>
</reference>
<protein>
    <submittedName>
        <fullName evidence="2">Uncharacterized protein</fullName>
    </submittedName>
</protein>